<evidence type="ECO:0000313" key="3">
    <source>
        <dbReference type="EMBL" id="MDA3730615.1"/>
    </source>
</evidence>
<protein>
    <submittedName>
        <fullName evidence="3">ABC transporter substrate-binding protein</fullName>
    </submittedName>
</protein>
<sequence>MMKKKWISSLMCMSLAASLFTGCAPTSTSNTTDTPAPSDTSTTTKEEPKKEESTDGGKKIVYWSMWEATEAQGQSIQAAIDQYQKDTGNTVEVQFKGRTGIREGLQAALDAGTTIDLFDEDIDRVNSTWGKYLLDLESYAAASDYDATAVSGLMSACREVGGGTLKSIPYQPNVFAFFYNKDLFDQAGITDVPKTWDEFLATCEKLKVAGITPITCDDAYITCMIGYHLARTVGEERVTQIVNEGLWAEEPAVLEAAKAYEALASKGYFSEYVASNVWPAGQNTELALGEAAMYLNGSWLPNEVLGTTGPDFRWGCFSYPAVPNGVTGVEAANFGAQVFAVNKDSKVPQEAFDLITYITKGQFDAELSANSTGIPADTTNTKWPDLLADVKPVLDSLTTRYTWAAGVEANNNMTPIIKENFLKLCGGQITAEQFVDNMEKASK</sequence>
<proteinExistence type="predicted"/>
<evidence type="ECO:0000256" key="1">
    <source>
        <dbReference type="SAM" id="MobiDB-lite"/>
    </source>
</evidence>
<feature type="region of interest" description="Disordered" evidence="1">
    <location>
        <begin position="25"/>
        <end position="56"/>
    </location>
</feature>
<feature type="chain" id="PRO_5041353739" evidence="2">
    <location>
        <begin position="24"/>
        <end position="443"/>
    </location>
</feature>
<accession>A0AA42DKQ8</accession>
<gene>
    <name evidence="3" type="ORF">PBV87_03770</name>
</gene>
<evidence type="ECO:0000313" key="4">
    <source>
        <dbReference type="Proteomes" id="UP001169242"/>
    </source>
</evidence>
<reference evidence="3" key="1">
    <citation type="journal article" date="2023" name="Int. J. Syst. Evol. Microbiol.">
        <title>&lt;i&gt;Holtiella tumoricola&lt;/i&gt; gen. nov. sp. nov., isolated from a human clinical sample.</title>
        <authorList>
            <person name="Allen-Vercoe E."/>
            <person name="Daigneault M.C."/>
            <person name="Vancuren S.J."/>
            <person name="Cochrane K."/>
            <person name="O'Neal L.L."/>
            <person name="Sankaranarayanan K."/>
            <person name="Lawson P.A."/>
        </authorList>
    </citation>
    <scope>NUCLEOTIDE SEQUENCE</scope>
    <source>
        <strain evidence="3">CC70A</strain>
    </source>
</reference>
<dbReference type="AlphaFoldDB" id="A0AA42DKQ8"/>
<dbReference type="Gene3D" id="3.40.190.10">
    <property type="entry name" value="Periplasmic binding protein-like II"/>
    <property type="match status" value="2"/>
</dbReference>
<dbReference type="Pfam" id="PF01547">
    <property type="entry name" value="SBP_bac_1"/>
    <property type="match status" value="1"/>
</dbReference>
<dbReference type="InterPro" id="IPR050490">
    <property type="entry name" value="Bact_solute-bd_prot1"/>
</dbReference>
<dbReference type="PROSITE" id="PS51257">
    <property type="entry name" value="PROKAR_LIPOPROTEIN"/>
    <property type="match status" value="1"/>
</dbReference>
<evidence type="ECO:0000256" key="2">
    <source>
        <dbReference type="SAM" id="SignalP"/>
    </source>
</evidence>
<dbReference type="RefSeq" id="WP_242847660.1">
    <property type="nucleotide sequence ID" value="NZ_JAQIFT010000016.1"/>
</dbReference>
<keyword evidence="4" id="KW-1185">Reference proteome</keyword>
<dbReference type="Proteomes" id="UP001169242">
    <property type="component" value="Unassembled WGS sequence"/>
</dbReference>
<feature type="compositionally biased region" description="Basic and acidic residues" evidence="1">
    <location>
        <begin position="44"/>
        <end position="56"/>
    </location>
</feature>
<dbReference type="PANTHER" id="PTHR43649:SF12">
    <property type="entry name" value="DIACETYLCHITOBIOSE BINDING PROTEIN DASA"/>
    <property type="match status" value="1"/>
</dbReference>
<feature type="signal peptide" evidence="2">
    <location>
        <begin position="1"/>
        <end position="23"/>
    </location>
</feature>
<name>A0AA42DKQ8_9FIRM</name>
<comment type="caution">
    <text evidence="3">The sequence shown here is derived from an EMBL/GenBank/DDBJ whole genome shotgun (WGS) entry which is preliminary data.</text>
</comment>
<organism evidence="3 4">
    <name type="scientific">Holtiella tumoricola</name>
    <dbReference type="NCBI Taxonomy" id="3018743"/>
    <lineage>
        <taxon>Bacteria</taxon>
        <taxon>Bacillati</taxon>
        <taxon>Bacillota</taxon>
        <taxon>Clostridia</taxon>
        <taxon>Lachnospirales</taxon>
        <taxon>Cellulosilyticaceae</taxon>
        <taxon>Holtiella</taxon>
    </lineage>
</organism>
<dbReference type="InterPro" id="IPR006059">
    <property type="entry name" value="SBP"/>
</dbReference>
<dbReference type="PANTHER" id="PTHR43649">
    <property type="entry name" value="ARABINOSE-BINDING PROTEIN-RELATED"/>
    <property type="match status" value="1"/>
</dbReference>
<dbReference type="EMBL" id="JAQIFT010000016">
    <property type="protein sequence ID" value="MDA3730615.1"/>
    <property type="molecule type" value="Genomic_DNA"/>
</dbReference>
<feature type="compositionally biased region" description="Low complexity" evidence="1">
    <location>
        <begin position="25"/>
        <end position="43"/>
    </location>
</feature>
<dbReference type="SUPFAM" id="SSF53850">
    <property type="entry name" value="Periplasmic binding protein-like II"/>
    <property type="match status" value="1"/>
</dbReference>
<keyword evidence="2" id="KW-0732">Signal</keyword>